<sequence precursor="true">MTCGVSTSGARLRAGLCVLALLCPALAAAEGPADAPLPEVTATQLAAKLREAMARNDDRGTIRVLFTNTQDINFRGTGEPNWVSYRGRARYEGDGTRWRVEYDAMIPNANVGRTMPRLSPDRWSTGFDGERLYDLQASRNTLQLGATTISAMLWKPRYLIWERSQDLPETLEGVGKQEVSISQRVVDGVRCYAVESKSTTARGYGGEWLLAPKWGYLPISRKWTHDGKAYSIRTLQGVHEAAPGLWAPERIEEESLNVRGPTPQLNSRRRIQVLEYRPGAAPPAAAFELKIPYGIDVVELANGWSYHNDPWWPDVAPMLRDKYGWPKPNLSWLTFLGSGSEKKLDGEPAPPLRIKEWVTGGPMDLTSLRGKVTLIEFGSVLDSHYAPRYAVALRELYAAYHAAGLEILSFQGTSREEVAEIRRFAKEFRVPYPIVLDDDRTDPAGDTAKAFAIRGRICAFLIDHEGKVRSVGEPTMNGGHVLETVVAALQKAGARDLKALSLEMPKLPVDAYRDAEALFRAKAKEALGRNPAGKIAGRIVDEKGRPIAGATVQASLQFTFLIFAEPGGYYLASYQRPEGPFAAESDGDGRFEIPGLCKGGYLVKVTAPGRAWAERKVFVGPDLAPAPADFEMKQGDTIAGVVRDRQGKPVAGATVTPDGRQNFVGDEMSSTVHPHIPGVTTGDDGRFRFSNLQEGRYLLKIEAPGFKPLEPDAIPAGTQDATLTLEPGP</sequence>
<dbReference type="Pfam" id="PF13620">
    <property type="entry name" value="CarboxypepD_reg"/>
    <property type="match status" value="2"/>
</dbReference>
<dbReference type="GO" id="GO:0016491">
    <property type="term" value="F:oxidoreductase activity"/>
    <property type="evidence" value="ECO:0007669"/>
    <property type="project" value="InterPro"/>
</dbReference>
<dbReference type="PANTHER" id="PTHR42852:SF13">
    <property type="entry name" value="PROTEIN DIPZ"/>
    <property type="match status" value="1"/>
</dbReference>
<dbReference type="AlphaFoldDB" id="A0A5B9WE53"/>
<dbReference type="GO" id="GO:0030246">
    <property type="term" value="F:carbohydrate binding"/>
    <property type="evidence" value="ECO:0007669"/>
    <property type="project" value="InterPro"/>
</dbReference>
<dbReference type="InterPro" id="IPR013766">
    <property type="entry name" value="Thioredoxin_domain"/>
</dbReference>
<dbReference type="InterPro" id="IPR036249">
    <property type="entry name" value="Thioredoxin-like_sf"/>
</dbReference>
<dbReference type="InterPro" id="IPR008969">
    <property type="entry name" value="CarboxyPept-like_regulatory"/>
</dbReference>
<gene>
    <name evidence="4" type="ORF">OJF2_71120</name>
</gene>
<dbReference type="InterPro" id="IPR013784">
    <property type="entry name" value="Carb-bd-like_fold"/>
</dbReference>
<feature type="domain" description="Thioredoxin" evidence="3">
    <location>
        <begin position="343"/>
        <end position="494"/>
    </location>
</feature>
<dbReference type="InterPro" id="IPR050553">
    <property type="entry name" value="Thioredoxin_ResA/DsbE_sf"/>
</dbReference>
<dbReference type="SUPFAM" id="SSF49464">
    <property type="entry name" value="Carboxypeptidase regulatory domain-like"/>
    <property type="match status" value="1"/>
</dbReference>
<organism evidence="4 5">
    <name type="scientific">Aquisphaera giovannonii</name>
    <dbReference type="NCBI Taxonomy" id="406548"/>
    <lineage>
        <taxon>Bacteria</taxon>
        <taxon>Pseudomonadati</taxon>
        <taxon>Planctomycetota</taxon>
        <taxon>Planctomycetia</taxon>
        <taxon>Isosphaerales</taxon>
        <taxon>Isosphaeraceae</taxon>
        <taxon>Aquisphaera</taxon>
    </lineage>
</organism>
<feature type="signal peptide" evidence="2">
    <location>
        <begin position="1"/>
        <end position="27"/>
    </location>
</feature>
<evidence type="ECO:0000256" key="1">
    <source>
        <dbReference type="SAM" id="MobiDB-lite"/>
    </source>
</evidence>
<dbReference type="Gene3D" id="3.40.30.10">
    <property type="entry name" value="Glutaredoxin"/>
    <property type="match status" value="1"/>
</dbReference>
<name>A0A5B9WE53_9BACT</name>
<dbReference type="CDD" id="cd02966">
    <property type="entry name" value="TlpA_like_family"/>
    <property type="match status" value="1"/>
</dbReference>
<dbReference type="InterPro" id="IPR000866">
    <property type="entry name" value="AhpC/TSA"/>
</dbReference>
<dbReference type="EMBL" id="CP042997">
    <property type="protein sequence ID" value="QEH38509.1"/>
    <property type="molecule type" value="Genomic_DNA"/>
</dbReference>
<proteinExistence type="predicted"/>
<accession>A0A5B9WE53</accession>
<evidence type="ECO:0000313" key="4">
    <source>
        <dbReference type="EMBL" id="QEH38509.1"/>
    </source>
</evidence>
<dbReference type="GO" id="GO:0016209">
    <property type="term" value="F:antioxidant activity"/>
    <property type="evidence" value="ECO:0007669"/>
    <property type="project" value="InterPro"/>
</dbReference>
<protein>
    <submittedName>
        <fullName evidence="4">Thiol-disulfide oxidoreductase</fullName>
    </submittedName>
</protein>
<dbReference type="Proteomes" id="UP000324233">
    <property type="component" value="Chromosome"/>
</dbReference>
<evidence type="ECO:0000313" key="5">
    <source>
        <dbReference type="Proteomes" id="UP000324233"/>
    </source>
</evidence>
<feature type="chain" id="PRO_5022681360" evidence="2">
    <location>
        <begin position="28"/>
        <end position="729"/>
    </location>
</feature>
<dbReference type="KEGG" id="agv:OJF2_71120"/>
<dbReference type="SUPFAM" id="SSF52833">
    <property type="entry name" value="Thioredoxin-like"/>
    <property type="match status" value="1"/>
</dbReference>
<dbReference type="OrthoDB" id="256352at2"/>
<dbReference type="PANTHER" id="PTHR42852">
    <property type="entry name" value="THIOL:DISULFIDE INTERCHANGE PROTEIN DSBE"/>
    <property type="match status" value="1"/>
</dbReference>
<evidence type="ECO:0000256" key="2">
    <source>
        <dbReference type="SAM" id="SignalP"/>
    </source>
</evidence>
<feature type="region of interest" description="Disordered" evidence="1">
    <location>
        <begin position="709"/>
        <end position="729"/>
    </location>
</feature>
<dbReference type="Gene3D" id="2.60.40.1120">
    <property type="entry name" value="Carboxypeptidase-like, regulatory domain"/>
    <property type="match status" value="2"/>
</dbReference>
<reference evidence="4 5" key="1">
    <citation type="submission" date="2019-08" db="EMBL/GenBank/DDBJ databases">
        <title>Deep-cultivation of Planctomycetes and their phenomic and genomic characterization uncovers novel biology.</title>
        <authorList>
            <person name="Wiegand S."/>
            <person name="Jogler M."/>
            <person name="Boedeker C."/>
            <person name="Pinto D."/>
            <person name="Vollmers J."/>
            <person name="Rivas-Marin E."/>
            <person name="Kohn T."/>
            <person name="Peeters S.H."/>
            <person name="Heuer A."/>
            <person name="Rast P."/>
            <person name="Oberbeckmann S."/>
            <person name="Bunk B."/>
            <person name="Jeske O."/>
            <person name="Meyerdierks A."/>
            <person name="Storesund J.E."/>
            <person name="Kallscheuer N."/>
            <person name="Luecker S."/>
            <person name="Lage O.M."/>
            <person name="Pohl T."/>
            <person name="Merkel B.J."/>
            <person name="Hornburger P."/>
            <person name="Mueller R.-W."/>
            <person name="Bruemmer F."/>
            <person name="Labrenz M."/>
            <person name="Spormann A.M."/>
            <person name="Op den Camp H."/>
            <person name="Overmann J."/>
            <person name="Amann R."/>
            <person name="Jetten M.S.M."/>
            <person name="Mascher T."/>
            <person name="Medema M.H."/>
            <person name="Devos D.P."/>
            <person name="Kaster A.-K."/>
            <person name="Ovreas L."/>
            <person name="Rohde M."/>
            <person name="Galperin M.Y."/>
            <person name="Jogler C."/>
        </authorList>
    </citation>
    <scope>NUCLEOTIDE SEQUENCE [LARGE SCALE GENOMIC DNA]</scope>
    <source>
        <strain evidence="4 5">OJF2</strain>
    </source>
</reference>
<keyword evidence="5" id="KW-1185">Reference proteome</keyword>
<evidence type="ECO:0000259" key="3">
    <source>
        <dbReference type="PROSITE" id="PS51352"/>
    </source>
</evidence>
<dbReference type="SUPFAM" id="SSF49452">
    <property type="entry name" value="Starch-binding domain-like"/>
    <property type="match status" value="1"/>
</dbReference>
<dbReference type="RefSeq" id="WP_148597947.1">
    <property type="nucleotide sequence ID" value="NZ_CP042997.1"/>
</dbReference>
<dbReference type="Pfam" id="PF00578">
    <property type="entry name" value="AhpC-TSA"/>
    <property type="match status" value="1"/>
</dbReference>
<dbReference type="PROSITE" id="PS51352">
    <property type="entry name" value="THIOREDOXIN_2"/>
    <property type="match status" value="1"/>
</dbReference>
<keyword evidence="2" id="KW-0732">Signal</keyword>